<keyword evidence="3" id="KW-1185">Reference proteome</keyword>
<name>A0A136ITL6_9PEZI</name>
<dbReference type="AlphaFoldDB" id="A0A136ITL6"/>
<organism evidence="2 3">
    <name type="scientific">Microdochium bolleyi</name>
    <dbReference type="NCBI Taxonomy" id="196109"/>
    <lineage>
        <taxon>Eukaryota</taxon>
        <taxon>Fungi</taxon>
        <taxon>Dikarya</taxon>
        <taxon>Ascomycota</taxon>
        <taxon>Pezizomycotina</taxon>
        <taxon>Sordariomycetes</taxon>
        <taxon>Xylariomycetidae</taxon>
        <taxon>Xylariales</taxon>
        <taxon>Microdochiaceae</taxon>
        <taxon>Microdochium</taxon>
    </lineage>
</organism>
<feature type="non-terminal residue" evidence="2">
    <location>
        <position position="386"/>
    </location>
</feature>
<dbReference type="Gene3D" id="3.60.15.10">
    <property type="entry name" value="Ribonuclease Z/Hydroxyacylglutathione hydrolase-like"/>
    <property type="match status" value="1"/>
</dbReference>
<accession>A0A136ITL6</accession>
<dbReference type="PANTHER" id="PTHR36142:SF2">
    <property type="entry name" value="METALLO-HYDROLASE_OXIDOREDUCTASE SUPERFAMILY PROTEIN"/>
    <property type="match status" value="1"/>
</dbReference>
<dbReference type="InterPro" id="IPR036866">
    <property type="entry name" value="RibonucZ/Hydroxyglut_hydro"/>
</dbReference>
<feature type="compositionally biased region" description="Low complexity" evidence="1">
    <location>
        <begin position="239"/>
        <end position="254"/>
    </location>
</feature>
<reference evidence="3" key="1">
    <citation type="submission" date="2016-02" db="EMBL/GenBank/DDBJ databases">
        <title>Draft genome sequence of Microdochium bolleyi, a fungal endophyte of beachgrass.</title>
        <authorList>
            <consortium name="DOE Joint Genome Institute"/>
            <person name="David A.S."/>
            <person name="May G."/>
            <person name="Haridas S."/>
            <person name="Lim J."/>
            <person name="Wang M."/>
            <person name="Labutti K."/>
            <person name="Lipzen A."/>
            <person name="Barry K."/>
            <person name="Grigoriev I.V."/>
        </authorList>
    </citation>
    <scope>NUCLEOTIDE SEQUENCE [LARGE SCALE GENOMIC DNA]</scope>
    <source>
        <strain evidence="3">J235TASD1</strain>
    </source>
</reference>
<protein>
    <submittedName>
        <fullName evidence="2">Uncharacterized protein</fullName>
    </submittedName>
</protein>
<dbReference type="OrthoDB" id="9971601at2759"/>
<proteinExistence type="predicted"/>
<evidence type="ECO:0000313" key="2">
    <source>
        <dbReference type="EMBL" id="KXJ88208.1"/>
    </source>
</evidence>
<feature type="region of interest" description="Disordered" evidence="1">
    <location>
        <begin position="239"/>
        <end position="258"/>
    </location>
</feature>
<evidence type="ECO:0000313" key="3">
    <source>
        <dbReference type="Proteomes" id="UP000070501"/>
    </source>
</evidence>
<feature type="non-terminal residue" evidence="2">
    <location>
        <position position="1"/>
    </location>
</feature>
<dbReference type="EMBL" id="KQ964259">
    <property type="protein sequence ID" value="KXJ88208.1"/>
    <property type="molecule type" value="Genomic_DNA"/>
</dbReference>
<dbReference type="PANTHER" id="PTHR36142">
    <property type="entry name" value="METALLO-HYDROLASE/OXIDOREDUCTASE SUPERFAMILY PROTEIN"/>
    <property type="match status" value="1"/>
</dbReference>
<dbReference type="STRING" id="196109.A0A136ITL6"/>
<dbReference type="Proteomes" id="UP000070501">
    <property type="component" value="Unassembled WGS sequence"/>
</dbReference>
<evidence type="ECO:0000256" key="1">
    <source>
        <dbReference type="SAM" id="MobiDB-lite"/>
    </source>
</evidence>
<gene>
    <name evidence="2" type="ORF">Micbo1qcDRAFT_111143</name>
</gene>
<dbReference type="InParanoid" id="A0A136ITL6"/>
<sequence length="386" mass="41154">VSDQPPATAPAAQTFRANDLGAWRTAYASITPLLVHLNGDTTWLLQLPVPPSPSTSATTTTTRSHFNVLLDPWLQGPQSDVASWFSTQWHIVAPTVKTIAELQNILRQLEHDDNDGNNDDKTSSYIDAVTISHEFTDHCHEATLRELPATTPVFATDKAAALIRSWKHFDTVVTTPDYSITSSVSSSDGTAAAAALGDWHNVLSVKPLPPWLGIGRVVTPGNSLYYHSAVMIVFDRASPSTPRTTNTTSPTALPLSPPPPAEAVLYSPHGIKASDLAGIASHPAIDTLALLHGLHDVRIWMTKQLNLGAHNGLEAVRACGARYWVATHDEVKSGGGFIAPLLRRVQYTVADAVGGTAPAATDGSAAGEDEDKYQFVELGSGDGLVL</sequence>